<reference evidence="1" key="1">
    <citation type="submission" date="2023-06" db="EMBL/GenBank/DDBJ databases">
        <authorList>
            <consortium name="Clinical and Environmental Microbiology Branch: Whole genome sequencing antimicrobial resistance pathogens in the healthcare setting"/>
        </authorList>
    </citation>
    <scope>NUCLEOTIDE SEQUENCE</scope>
    <source>
        <strain evidence="1">Microbial</strain>
    </source>
</reference>
<comment type="caution">
    <text evidence="1">The sequence shown here is derived from an EMBL/GenBank/DDBJ whole genome shotgun (WGS) entry which is preliminary data.</text>
</comment>
<dbReference type="RefSeq" id="WP_175270735.1">
    <property type="nucleotide sequence ID" value="NZ_CP046048.1"/>
</dbReference>
<dbReference type="Proteomes" id="UP001171165">
    <property type="component" value="Unassembled WGS sequence"/>
</dbReference>
<organism evidence="1 2">
    <name type="scientific">Proteus mirabilis</name>
    <dbReference type="NCBI Taxonomy" id="584"/>
    <lineage>
        <taxon>Bacteria</taxon>
        <taxon>Pseudomonadati</taxon>
        <taxon>Pseudomonadota</taxon>
        <taxon>Gammaproteobacteria</taxon>
        <taxon>Enterobacterales</taxon>
        <taxon>Morganellaceae</taxon>
        <taxon>Proteus</taxon>
    </lineage>
</organism>
<accession>A0AAN3YW04</accession>
<dbReference type="EMBL" id="ABKSPD020000017">
    <property type="protein sequence ID" value="EKW9777747.1"/>
    <property type="molecule type" value="Genomic_DNA"/>
</dbReference>
<proteinExistence type="predicted"/>
<gene>
    <name evidence="1" type="ORF">PW210_003621</name>
</gene>
<evidence type="ECO:0000313" key="2">
    <source>
        <dbReference type="Proteomes" id="UP001171165"/>
    </source>
</evidence>
<protein>
    <submittedName>
        <fullName evidence="1">Uncharacterized protein</fullName>
    </submittedName>
</protein>
<sequence length="99" mass="11154">MTEDRYYDYLVIGGEHDGMVLNGPHLRELEITCGDQPMLNLRSRGSEAETITTRTVSYRVIEHITDSGLHYFIASNEDLNGRNDDINSKINESAIAPIN</sequence>
<evidence type="ECO:0000313" key="1">
    <source>
        <dbReference type="EMBL" id="EKW9777747.1"/>
    </source>
</evidence>
<name>A0AAN3YW04_PROMI</name>
<dbReference type="AlphaFoldDB" id="A0AAN3YW04"/>